<name>A0ABT3DMZ5_9BACI</name>
<feature type="compositionally biased region" description="Basic and acidic residues" evidence="1">
    <location>
        <begin position="39"/>
        <end position="50"/>
    </location>
</feature>
<dbReference type="RefSeq" id="WP_169908202.1">
    <property type="nucleotide sequence ID" value="NZ_JAOYEY010000050.1"/>
</dbReference>
<evidence type="ECO:0000256" key="1">
    <source>
        <dbReference type="SAM" id="MobiDB-lite"/>
    </source>
</evidence>
<dbReference type="EMBL" id="JAOYEY010000050">
    <property type="protein sequence ID" value="MCV9888438.1"/>
    <property type="molecule type" value="Genomic_DNA"/>
</dbReference>
<keyword evidence="3" id="KW-1185">Reference proteome</keyword>
<accession>A0ABT3DMZ5</accession>
<dbReference type="Proteomes" id="UP001526147">
    <property type="component" value="Unassembled WGS sequence"/>
</dbReference>
<reference evidence="2 3" key="1">
    <citation type="submission" date="2022-10" db="EMBL/GenBank/DDBJ databases">
        <title>Draft genome assembly of moderately radiation resistant bacterium Metabacillus halosaccharovorans.</title>
        <authorList>
            <person name="Pal S."/>
            <person name="Gopinathan A."/>
        </authorList>
    </citation>
    <scope>NUCLEOTIDE SEQUENCE [LARGE SCALE GENOMIC DNA]</scope>
    <source>
        <strain evidence="2 3">VITHBRA001</strain>
    </source>
</reference>
<proteinExistence type="predicted"/>
<evidence type="ECO:0000313" key="3">
    <source>
        <dbReference type="Proteomes" id="UP001526147"/>
    </source>
</evidence>
<evidence type="ECO:0000313" key="2">
    <source>
        <dbReference type="EMBL" id="MCV9888438.1"/>
    </source>
</evidence>
<gene>
    <name evidence="2" type="ORF">OIH86_22560</name>
</gene>
<protein>
    <submittedName>
        <fullName evidence="2">Uncharacterized protein</fullName>
    </submittedName>
</protein>
<feature type="region of interest" description="Disordered" evidence="1">
    <location>
        <begin position="1"/>
        <end position="50"/>
    </location>
</feature>
<feature type="compositionally biased region" description="Polar residues" evidence="1">
    <location>
        <begin position="7"/>
        <end position="20"/>
    </location>
</feature>
<organism evidence="2 3">
    <name type="scientific">Metabacillus halosaccharovorans</name>
    <dbReference type="NCBI Taxonomy" id="930124"/>
    <lineage>
        <taxon>Bacteria</taxon>
        <taxon>Bacillati</taxon>
        <taxon>Bacillota</taxon>
        <taxon>Bacilli</taxon>
        <taxon>Bacillales</taxon>
        <taxon>Bacillaceae</taxon>
        <taxon>Metabacillus</taxon>
    </lineage>
</organism>
<sequence>MTKKMNKGSSNQNSPRNGANQMELAEEHVAGDNSKGNKRNKDQRDKTREE</sequence>
<comment type="caution">
    <text evidence="2">The sequence shown here is derived from an EMBL/GenBank/DDBJ whole genome shotgun (WGS) entry which is preliminary data.</text>
</comment>